<keyword evidence="1" id="KW-0805">Transcription regulation</keyword>
<dbReference type="InterPro" id="IPR018062">
    <property type="entry name" value="HTH_AraC-typ_CS"/>
</dbReference>
<feature type="transmembrane region" description="Helical" evidence="4">
    <location>
        <begin position="311"/>
        <end position="334"/>
    </location>
</feature>
<dbReference type="InterPro" id="IPR009057">
    <property type="entry name" value="Homeodomain-like_sf"/>
</dbReference>
<comment type="caution">
    <text evidence="6">The sequence shown here is derived from an EMBL/GenBank/DDBJ whole genome shotgun (WGS) entry which is preliminary data.</text>
</comment>
<dbReference type="PROSITE" id="PS00041">
    <property type="entry name" value="HTH_ARAC_FAMILY_1"/>
    <property type="match status" value="1"/>
</dbReference>
<dbReference type="PROSITE" id="PS01124">
    <property type="entry name" value="HTH_ARAC_FAMILY_2"/>
    <property type="match status" value="1"/>
</dbReference>
<dbReference type="Gene3D" id="3.30.450.20">
    <property type="entry name" value="PAS domain"/>
    <property type="match status" value="1"/>
</dbReference>
<evidence type="ECO:0000256" key="1">
    <source>
        <dbReference type="ARBA" id="ARBA00023015"/>
    </source>
</evidence>
<dbReference type="SUPFAM" id="SSF46689">
    <property type="entry name" value="Homeodomain-like"/>
    <property type="match status" value="2"/>
</dbReference>
<dbReference type="OrthoDB" id="2659895at2"/>
<evidence type="ECO:0000256" key="4">
    <source>
        <dbReference type="SAM" id="Phobius"/>
    </source>
</evidence>
<proteinExistence type="predicted"/>
<evidence type="ECO:0000313" key="6">
    <source>
        <dbReference type="EMBL" id="PYY30534.1"/>
    </source>
</evidence>
<organism evidence="6 7">
    <name type="scientific">Paenibacillus illinoisensis</name>
    <dbReference type="NCBI Taxonomy" id="59845"/>
    <lineage>
        <taxon>Bacteria</taxon>
        <taxon>Bacillati</taxon>
        <taxon>Bacillota</taxon>
        <taxon>Bacilli</taxon>
        <taxon>Bacillales</taxon>
        <taxon>Paenibacillaceae</taxon>
        <taxon>Paenibacillus</taxon>
    </lineage>
</organism>
<evidence type="ECO:0000313" key="7">
    <source>
        <dbReference type="Proteomes" id="UP000247459"/>
    </source>
</evidence>
<dbReference type="Proteomes" id="UP000247459">
    <property type="component" value="Unassembled WGS sequence"/>
</dbReference>
<feature type="transmembrane region" description="Helical" evidence="4">
    <location>
        <begin position="12"/>
        <end position="35"/>
    </location>
</feature>
<dbReference type="GO" id="GO:0003700">
    <property type="term" value="F:DNA-binding transcription factor activity"/>
    <property type="evidence" value="ECO:0007669"/>
    <property type="project" value="InterPro"/>
</dbReference>
<gene>
    <name evidence="6" type="ORF">PIL02S_01099</name>
</gene>
<dbReference type="PANTHER" id="PTHR43280:SF2">
    <property type="entry name" value="HTH-TYPE TRANSCRIPTIONAL REGULATOR EXSA"/>
    <property type="match status" value="1"/>
</dbReference>
<dbReference type="Pfam" id="PF12833">
    <property type="entry name" value="HTH_18"/>
    <property type="match status" value="1"/>
</dbReference>
<evidence type="ECO:0000256" key="2">
    <source>
        <dbReference type="ARBA" id="ARBA00023125"/>
    </source>
</evidence>
<dbReference type="InterPro" id="IPR018060">
    <property type="entry name" value="HTH_AraC"/>
</dbReference>
<reference evidence="6 7" key="1">
    <citation type="submission" date="2018-01" db="EMBL/GenBank/DDBJ databases">
        <title>Genome sequence of the PGP bacterium Paenibacillus illinoisensis E3.</title>
        <authorList>
            <person name="Rolli E."/>
            <person name="Marasco R."/>
            <person name="Bessem C."/>
            <person name="Michoud G."/>
            <person name="Gaiarsa S."/>
            <person name="Borin S."/>
            <person name="Daffonchio D."/>
        </authorList>
    </citation>
    <scope>NUCLEOTIDE SEQUENCE [LARGE SCALE GENOMIC DNA]</scope>
    <source>
        <strain evidence="6 7">E3</strain>
    </source>
</reference>
<evidence type="ECO:0000259" key="5">
    <source>
        <dbReference type="PROSITE" id="PS01124"/>
    </source>
</evidence>
<evidence type="ECO:0000256" key="3">
    <source>
        <dbReference type="ARBA" id="ARBA00023163"/>
    </source>
</evidence>
<name>A0A2W0CES2_9BACL</name>
<sequence length="769" mass="88248">MRKLFQSVRSRMVFSYLAVVLVIALLFGSILYLFFSHQYSKEIRINKQLLLQSTVNYIETSVIEKVNQVYLSLALGSPVSIQLDSLQGNHSKILDIEQLLKSQVQNYSDLIQAIHLYDTENHFMISSVHGLQLHEVTPSSVDPAYDWIEAMKKSDKSSLWMQTRMVPEDTYIESPEQSSTIPLISYVHSYPFQSSGQDSKVMVAIDIKESTISQLIRNMIPADYENTYIVDQRGVVISAADKSMLGSSTSEYLLQSLLSSPSSGESFTQIFNHDAYVVSHEQFEENGWRIYTTTPNKSFYYKLDSLKEVSALLGLIAVAVGIAMSFGFTVANYSPLKRILNNIKARVDSPSSLKQNEYRFIDSAISSLSIKVDSLEETLQANHKMIRHSIMLNMLNNRFTPEELTEQLQSVRVSMAYSRYRCIVIDPVSEKWKELQPRQLQHTLYTMIQQLETAEIAETKLLAEELQDHKIAVIICTNQREEPVSDHIINFIHSETRSRFDLDFAVSLGGWVEHFTKIHTSYLAANALIQYSYFFPALSAIQDLDLLQRETSSLEIPDAYLMNFEKKLQSRDMDGTVLAIQDVVSTIKEGLYSAEYSRIILLKMVSIYADCINQVRWQPAEASSMNLYKQYSSFYNINRYSEWMTDLVTEFITHMERRSEVRSPDTISAVKAYVREHISGDLTLDHVAEQVFISPKYLSKIFKEETGIAYSEYVTNQRMERARELIAQQEFTIEQVASTVGYRTSAYFIKKFKEIHGCTPKNFMRSLMN</sequence>
<feature type="domain" description="HTH araC/xylS-type" evidence="5">
    <location>
        <begin position="668"/>
        <end position="766"/>
    </location>
</feature>
<keyword evidence="4" id="KW-1133">Transmembrane helix</keyword>
<keyword evidence="2" id="KW-0238">DNA-binding</keyword>
<keyword evidence="4" id="KW-0812">Transmembrane</keyword>
<dbReference type="PANTHER" id="PTHR43280">
    <property type="entry name" value="ARAC-FAMILY TRANSCRIPTIONAL REGULATOR"/>
    <property type="match status" value="1"/>
</dbReference>
<keyword evidence="4" id="KW-0472">Membrane</keyword>
<dbReference type="EMBL" id="PRLG01000008">
    <property type="protein sequence ID" value="PYY30534.1"/>
    <property type="molecule type" value="Genomic_DNA"/>
</dbReference>
<dbReference type="GO" id="GO:0043565">
    <property type="term" value="F:sequence-specific DNA binding"/>
    <property type="evidence" value="ECO:0007669"/>
    <property type="project" value="InterPro"/>
</dbReference>
<dbReference type="Gene3D" id="1.10.10.60">
    <property type="entry name" value="Homeodomain-like"/>
    <property type="match status" value="2"/>
</dbReference>
<protein>
    <recommendedName>
        <fullName evidence="5">HTH araC/xylS-type domain-containing protein</fullName>
    </recommendedName>
</protein>
<keyword evidence="3" id="KW-0804">Transcription</keyword>
<dbReference type="RefSeq" id="WP_110756814.1">
    <property type="nucleotide sequence ID" value="NZ_PRLG01000008.1"/>
</dbReference>
<dbReference type="SMART" id="SM00342">
    <property type="entry name" value="HTH_ARAC"/>
    <property type="match status" value="1"/>
</dbReference>
<dbReference type="AlphaFoldDB" id="A0A2W0CES2"/>
<accession>A0A2W0CES2</accession>